<organism evidence="6 7">
    <name type="scientific">Echinococcus canadensis</name>
    <dbReference type="NCBI Taxonomy" id="519352"/>
    <lineage>
        <taxon>Eukaryota</taxon>
        <taxon>Metazoa</taxon>
        <taxon>Spiralia</taxon>
        <taxon>Lophotrochozoa</taxon>
        <taxon>Platyhelminthes</taxon>
        <taxon>Cestoda</taxon>
        <taxon>Eucestoda</taxon>
        <taxon>Cyclophyllidea</taxon>
        <taxon>Taeniidae</taxon>
        <taxon>Echinococcus</taxon>
        <taxon>Echinococcus canadensis group</taxon>
    </lineage>
</organism>
<feature type="compositionally biased region" description="Low complexity" evidence="4">
    <location>
        <begin position="258"/>
        <end position="269"/>
    </location>
</feature>
<keyword evidence="1 3" id="KW-0238">DNA-binding</keyword>
<dbReference type="GO" id="GO:0005634">
    <property type="term" value="C:nucleus"/>
    <property type="evidence" value="ECO:0007669"/>
    <property type="project" value="UniProtKB-UniRule"/>
</dbReference>
<keyword evidence="6" id="KW-1185">Reference proteome</keyword>
<dbReference type="PROSITE" id="PS50118">
    <property type="entry name" value="HMG_BOX_2"/>
    <property type="match status" value="1"/>
</dbReference>
<dbReference type="Gene3D" id="1.10.30.10">
    <property type="entry name" value="High mobility group box domain"/>
    <property type="match status" value="1"/>
</dbReference>
<dbReference type="GO" id="GO:0000981">
    <property type="term" value="F:DNA-binding transcription factor activity, RNA polymerase II-specific"/>
    <property type="evidence" value="ECO:0007669"/>
    <property type="project" value="TreeGrafter"/>
</dbReference>
<evidence type="ECO:0000256" key="4">
    <source>
        <dbReference type="SAM" id="MobiDB-lite"/>
    </source>
</evidence>
<dbReference type="Proteomes" id="UP000887562">
    <property type="component" value="Unplaced"/>
</dbReference>
<sequence>MCANLMEVGSKSSPFLYMNECIQCQHAKDGGVEAFIAHLAVEHSIPTEWPSDRAARLTGAEAKKPYTTVAATRKKRRKLTTPRPLNSFMVFAQHIRRNVLAIFDTASSSHVSRLLGEAWNLIPREVRALYDEEAARLSKIHNIEFPTYKYQPKPRQWQSSSVAVSASPATSTRDEPSPNQVCLSVSIPSVSWPPSAVPTTSTPSTIASVDRPSPPVTVKPEPPSPPPQPPRPPSILPASSQPTSPTRSKVLIRDIHPTSVQSCTSQSTSELVKIAPAPQRPIAPSRTAIKSEPLGYSEQNLNDPSSPCLSTSSPLSRTPSPAQQFTSMQENIIPPIENQLPQKPSIDTAAQQRLASDLATLNKLINEAATSSQQMRQPQLQSDSKPCILLTPIQSDIGQQAIISCGQSSTMPTLLTCGSTIYVALTVLPSPLEPTSEVRTPVSQDQVMPERQRLAPSDESLAGFNLLELVRSLDANQMQSTANSRLGELLRAAAAAAATTSQLLLANFFTCAPPILITLWDSRMWYKEQSLRCMYFGLLTMRHHNAILRYNGLTKPYFEQLATALKPHSKLCPTHLPFEKRNLCLGLSDFNNEILFLLIFFIEKITVTDLDKIFAHSRGCMKRYLHVQFAHFSSVKIGFHGRNLN</sequence>
<feature type="domain" description="HMG box" evidence="5">
    <location>
        <begin position="81"/>
        <end position="149"/>
    </location>
</feature>
<dbReference type="WBParaSite" id="maker-E.canG7_contigs_3045-snap-gene-0.28-mRNA-1">
    <property type="protein sequence ID" value="maker-E.canG7_contigs_3045-snap-gene-0.28-mRNA-1"/>
    <property type="gene ID" value="EcG7_06280"/>
</dbReference>
<feature type="DNA-binding region" description="HMG box" evidence="3">
    <location>
        <begin position="81"/>
        <end position="149"/>
    </location>
</feature>
<dbReference type="Pfam" id="PF00505">
    <property type="entry name" value="HMG_box"/>
    <property type="match status" value="1"/>
</dbReference>
<feature type="compositionally biased region" description="Low complexity" evidence="4">
    <location>
        <begin position="304"/>
        <end position="321"/>
    </location>
</feature>
<reference evidence="7" key="1">
    <citation type="submission" date="2022-11" db="UniProtKB">
        <authorList>
            <consortium name="WormBaseParasite"/>
        </authorList>
    </citation>
    <scope>IDENTIFICATION</scope>
</reference>
<evidence type="ECO:0000256" key="1">
    <source>
        <dbReference type="ARBA" id="ARBA00023125"/>
    </source>
</evidence>
<proteinExistence type="predicted"/>
<evidence type="ECO:0000256" key="3">
    <source>
        <dbReference type="PROSITE-ProRule" id="PRU00267"/>
    </source>
</evidence>
<dbReference type="GO" id="GO:0000978">
    <property type="term" value="F:RNA polymerase II cis-regulatory region sequence-specific DNA binding"/>
    <property type="evidence" value="ECO:0007669"/>
    <property type="project" value="TreeGrafter"/>
</dbReference>
<feature type="compositionally biased region" description="Low complexity" evidence="4">
    <location>
        <begin position="184"/>
        <end position="209"/>
    </location>
</feature>
<feature type="compositionally biased region" description="Pro residues" evidence="4">
    <location>
        <begin position="212"/>
        <end position="235"/>
    </location>
</feature>
<protein>
    <submittedName>
        <fullName evidence="7">HMG box domain-containing protein</fullName>
    </submittedName>
</protein>
<evidence type="ECO:0000313" key="7">
    <source>
        <dbReference type="WBParaSite" id="maker-E.canG7_contigs_3045-snap-gene-0.28-mRNA-1"/>
    </source>
</evidence>
<accession>A0A915EVU2</accession>
<evidence type="ECO:0000313" key="6">
    <source>
        <dbReference type="Proteomes" id="UP000887562"/>
    </source>
</evidence>
<dbReference type="SMART" id="SM00398">
    <property type="entry name" value="HMG"/>
    <property type="match status" value="1"/>
</dbReference>
<dbReference type="InterPro" id="IPR051356">
    <property type="entry name" value="SOX/SOX-like_TF"/>
</dbReference>
<name>A0A915EVU2_9CEST</name>
<dbReference type="PANTHER" id="PTHR45789:SF2">
    <property type="entry name" value="FI18025P1"/>
    <property type="match status" value="1"/>
</dbReference>
<dbReference type="PANTHER" id="PTHR45789">
    <property type="entry name" value="FI18025P1"/>
    <property type="match status" value="1"/>
</dbReference>
<evidence type="ECO:0000259" key="5">
    <source>
        <dbReference type="PROSITE" id="PS50118"/>
    </source>
</evidence>
<dbReference type="InterPro" id="IPR009071">
    <property type="entry name" value="HMG_box_dom"/>
</dbReference>
<keyword evidence="2 3" id="KW-0539">Nucleus</keyword>
<feature type="region of interest" description="Disordered" evidence="4">
    <location>
        <begin position="156"/>
        <end position="323"/>
    </location>
</feature>
<feature type="compositionally biased region" description="Low complexity" evidence="4">
    <location>
        <begin position="159"/>
        <end position="171"/>
    </location>
</feature>
<evidence type="ECO:0000256" key="2">
    <source>
        <dbReference type="ARBA" id="ARBA00023242"/>
    </source>
</evidence>
<dbReference type="InterPro" id="IPR036910">
    <property type="entry name" value="HMG_box_dom_sf"/>
</dbReference>
<dbReference type="AlphaFoldDB" id="A0A915EVU2"/>
<dbReference type="SUPFAM" id="SSF47095">
    <property type="entry name" value="HMG-box"/>
    <property type="match status" value="1"/>
</dbReference>